<dbReference type="Gene3D" id="3.90.79.10">
    <property type="entry name" value="Nucleoside Triphosphate Pyrophosphohydrolase"/>
    <property type="match status" value="1"/>
</dbReference>
<dbReference type="RefSeq" id="WP_342780622.1">
    <property type="nucleotide sequence ID" value="NZ_VITN01000009.1"/>
</dbReference>
<reference evidence="3 4" key="1">
    <citation type="submission" date="2019-06" db="EMBL/GenBank/DDBJ databases">
        <title>Genomic Encyclopedia of Type Strains, Phase IV (KMG-V): Genome sequencing to study the core and pangenomes of soil and plant-associated prokaryotes.</title>
        <authorList>
            <person name="Whitman W."/>
        </authorList>
    </citation>
    <scope>NUCLEOTIDE SEQUENCE [LARGE SCALE GENOMIC DNA]</scope>
    <source>
        <strain evidence="3 4">BR 11880</strain>
    </source>
</reference>
<evidence type="ECO:0000313" key="3">
    <source>
        <dbReference type="EMBL" id="TWB18784.1"/>
    </source>
</evidence>
<evidence type="ECO:0000259" key="2">
    <source>
        <dbReference type="Pfam" id="PF21906"/>
    </source>
</evidence>
<dbReference type="InterPro" id="IPR036390">
    <property type="entry name" value="WH_DNA-bd_sf"/>
</dbReference>
<dbReference type="Pfam" id="PF21906">
    <property type="entry name" value="WHD_NrtR"/>
    <property type="match status" value="1"/>
</dbReference>
<comment type="caution">
    <text evidence="3">The sequence shown here is derived from an EMBL/GenBank/DDBJ whole genome shotgun (WGS) entry which is preliminary data.</text>
</comment>
<dbReference type="SUPFAM" id="SSF55811">
    <property type="entry name" value="Nudix"/>
    <property type="match status" value="1"/>
</dbReference>
<sequence>MTSAQAPQPQPSPQANPQPISQPMGERASIGLTAVIVAVTREVPRVLVVRRLTHDLATPQQQASGDWDALPFGPFAPERHRTLEQGLRRWVTELTGLPLGYVEQLYTFGDRYRDLREVDGDARVVSVGYIALTREAPLSGSGAAEWHDWYSYFPWEDWRDGRPAMIARTLLPALERWADHDSELAAARRDRVHTTFSRDDDAWDYERVLERYELLYEAGLVAEAPRDRAVLARLAQNGKLPADVAGLWSGPVQPEAQAATGIPMAQDNRRILAAALGRVRGKLKYRPVVFDLLPPQFTLFQLQRLVEALSGVRLHKQNFRRLLIAGGLVEPTGALEVRTGGRPAELYRFRREILRERAAAGVGLPTIRITE</sequence>
<feature type="region of interest" description="Disordered" evidence="1">
    <location>
        <begin position="1"/>
        <end position="24"/>
    </location>
</feature>
<dbReference type="Proteomes" id="UP000319859">
    <property type="component" value="Unassembled WGS sequence"/>
</dbReference>
<proteinExistence type="predicted"/>
<dbReference type="InterPro" id="IPR015797">
    <property type="entry name" value="NUDIX_hydrolase-like_dom_sf"/>
</dbReference>
<dbReference type="CDD" id="cd18873">
    <property type="entry name" value="NUDIX_NadM_like"/>
    <property type="match status" value="1"/>
</dbReference>
<feature type="domain" description="NrtR DNA-binding winged helix" evidence="2">
    <location>
        <begin position="289"/>
        <end position="349"/>
    </location>
</feature>
<protein>
    <recommendedName>
        <fullName evidence="2">NrtR DNA-binding winged helix domain-containing protein</fullName>
    </recommendedName>
</protein>
<organism evidence="3 4">
    <name type="scientific">Nitrospirillum amazonense</name>
    <dbReference type="NCBI Taxonomy" id="28077"/>
    <lineage>
        <taxon>Bacteria</taxon>
        <taxon>Pseudomonadati</taxon>
        <taxon>Pseudomonadota</taxon>
        <taxon>Alphaproteobacteria</taxon>
        <taxon>Rhodospirillales</taxon>
        <taxon>Azospirillaceae</taxon>
        <taxon>Nitrospirillum</taxon>
    </lineage>
</organism>
<dbReference type="EMBL" id="VITN01000009">
    <property type="protein sequence ID" value="TWB18784.1"/>
    <property type="molecule type" value="Genomic_DNA"/>
</dbReference>
<dbReference type="AlphaFoldDB" id="A0A560FAZ5"/>
<accession>A0A560FAZ5</accession>
<evidence type="ECO:0000256" key="1">
    <source>
        <dbReference type="SAM" id="MobiDB-lite"/>
    </source>
</evidence>
<dbReference type="SUPFAM" id="SSF46785">
    <property type="entry name" value="Winged helix' DNA-binding domain"/>
    <property type="match status" value="1"/>
</dbReference>
<dbReference type="InterPro" id="IPR011213">
    <property type="entry name" value="NMN_biosyn"/>
</dbReference>
<name>A0A560FAZ5_9PROT</name>
<gene>
    <name evidence="3" type="ORF">FBZ89_109169</name>
</gene>
<dbReference type="Gene3D" id="1.10.10.10">
    <property type="entry name" value="Winged helix-like DNA-binding domain superfamily/Winged helix DNA-binding domain"/>
    <property type="match status" value="1"/>
</dbReference>
<evidence type="ECO:0000313" key="4">
    <source>
        <dbReference type="Proteomes" id="UP000319859"/>
    </source>
</evidence>
<dbReference type="InterPro" id="IPR054105">
    <property type="entry name" value="WHD_NrtR"/>
</dbReference>
<dbReference type="PIRSF" id="PIRSF019423">
    <property type="entry name" value="NMN_biosyn"/>
    <property type="match status" value="1"/>
</dbReference>
<dbReference type="InterPro" id="IPR036388">
    <property type="entry name" value="WH-like_DNA-bd_sf"/>
</dbReference>